<evidence type="ECO:0000256" key="1">
    <source>
        <dbReference type="SAM" id="MobiDB-lite"/>
    </source>
</evidence>
<gene>
    <name evidence="2" type="ORF">O0R41_10515</name>
</gene>
<proteinExistence type="predicted"/>
<evidence type="ECO:0000313" key="2">
    <source>
        <dbReference type="EMBL" id="MDV5824029.1"/>
    </source>
</evidence>
<sequence>MLLLPSGAQADEPKDPMAVYRARTQVVKPCDRSGGGIVVCGNRAERNAKERLPLPRKPDAGRIVPGETPRASAAPVRQGACGVVGGQGAGCTGGLSVFQVVEVLAKGVTAIVDPDANLAPPPPLPDRFEGATPR</sequence>
<dbReference type="EMBL" id="JAPTHD010000003">
    <property type="protein sequence ID" value="MDV5824029.1"/>
    <property type="molecule type" value="Genomic_DNA"/>
</dbReference>
<evidence type="ECO:0000313" key="3">
    <source>
        <dbReference type="Proteomes" id="UP001185984"/>
    </source>
</evidence>
<dbReference type="RefSeq" id="WP_317516845.1">
    <property type="nucleotide sequence ID" value="NZ_JAPTHD010000003.1"/>
</dbReference>
<accession>A0ABU3ZX12</accession>
<feature type="region of interest" description="Disordered" evidence="1">
    <location>
        <begin position="114"/>
        <end position="134"/>
    </location>
</feature>
<name>A0ABU3ZX12_9SPHN</name>
<protein>
    <submittedName>
        <fullName evidence="2">Uncharacterized protein</fullName>
    </submittedName>
</protein>
<feature type="region of interest" description="Disordered" evidence="1">
    <location>
        <begin position="53"/>
        <end position="72"/>
    </location>
</feature>
<organism evidence="2 3">
    <name type="scientific">Sphingobium naphthae</name>
    <dbReference type="NCBI Taxonomy" id="1886786"/>
    <lineage>
        <taxon>Bacteria</taxon>
        <taxon>Pseudomonadati</taxon>
        <taxon>Pseudomonadota</taxon>
        <taxon>Alphaproteobacteria</taxon>
        <taxon>Sphingomonadales</taxon>
        <taxon>Sphingomonadaceae</taxon>
        <taxon>Sphingobium</taxon>
    </lineage>
</organism>
<reference evidence="3" key="1">
    <citation type="journal article" date="2022" name="J Environ Chem Eng">
        <title>Biodegradation of petroleum oil using a constructed nonpathogenic and heavy metal-tolerant bacterial consortium isolated from marine sponges.</title>
        <authorList>
            <person name="Dechsakulwatana C."/>
            <person name="Rungsihiranrut A."/>
            <person name="Muangchinda C."/>
            <person name="Ningthoujam R."/>
            <person name="Klankeo P."/>
            <person name="Pinyakong O."/>
        </authorList>
    </citation>
    <scope>NUCLEOTIDE SEQUENCE [LARGE SCALE GENOMIC DNA]</scope>
    <source>
        <strain evidence="3">MO2-4</strain>
    </source>
</reference>
<dbReference type="Proteomes" id="UP001185984">
    <property type="component" value="Unassembled WGS sequence"/>
</dbReference>
<comment type="caution">
    <text evidence="2">The sequence shown here is derived from an EMBL/GenBank/DDBJ whole genome shotgun (WGS) entry which is preliminary data.</text>
</comment>
<keyword evidence="3" id="KW-1185">Reference proteome</keyword>